<reference evidence="2" key="2">
    <citation type="submission" date="2021-04" db="EMBL/GenBank/DDBJ databases">
        <authorList>
            <person name="Gilroy R."/>
        </authorList>
    </citation>
    <scope>NUCLEOTIDE SEQUENCE</scope>
    <source>
        <strain evidence="2">ChiBcec18-1249</strain>
    </source>
</reference>
<gene>
    <name evidence="2" type="ORF">H9787_07125</name>
</gene>
<reference evidence="2" key="1">
    <citation type="journal article" date="2021" name="PeerJ">
        <title>Extensive microbial diversity within the chicken gut microbiome revealed by metagenomics and culture.</title>
        <authorList>
            <person name="Gilroy R."/>
            <person name="Ravi A."/>
            <person name="Getino M."/>
            <person name="Pursley I."/>
            <person name="Horton D.L."/>
            <person name="Alikhan N.F."/>
            <person name="Baker D."/>
            <person name="Gharbi K."/>
            <person name="Hall N."/>
            <person name="Watson M."/>
            <person name="Adriaenssens E.M."/>
            <person name="Foster-Nyarko E."/>
            <person name="Jarju S."/>
            <person name="Secka A."/>
            <person name="Antonio M."/>
            <person name="Oren A."/>
            <person name="Chaudhuri R.R."/>
            <person name="La Ragione R."/>
            <person name="Hildebrand F."/>
            <person name="Pallen M.J."/>
        </authorList>
    </citation>
    <scope>NUCLEOTIDE SEQUENCE</scope>
    <source>
        <strain evidence="2">ChiBcec18-1249</strain>
    </source>
</reference>
<keyword evidence="1" id="KW-0732">Signal</keyword>
<organism evidence="2 3">
    <name type="scientific">Candidatus Oscillibacter excrementigallinarum</name>
    <dbReference type="NCBI Taxonomy" id="2838716"/>
    <lineage>
        <taxon>Bacteria</taxon>
        <taxon>Bacillati</taxon>
        <taxon>Bacillota</taxon>
        <taxon>Clostridia</taxon>
        <taxon>Eubacteriales</taxon>
        <taxon>Oscillospiraceae</taxon>
        <taxon>Oscillibacter</taxon>
    </lineage>
</organism>
<evidence type="ECO:0000313" key="3">
    <source>
        <dbReference type="Proteomes" id="UP000823824"/>
    </source>
</evidence>
<proteinExistence type="predicted"/>
<dbReference type="Proteomes" id="UP000823824">
    <property type="component" value="Unassembled WGS sequence"/>
</dbReference>
<evidence type="ECO:0000256" key="1">
    <source>
        <dbReference type="SAM" id="SignalP"/>
    </source>
</evidence>
<feature type="signal peptide" evidence="1">
    <location>
        <begin position="1"/>
        <end position="22"/>
    </location>
</feature>
<comment type="caution">
    <text evidence="2">The sequence shown here is derived from an EMBL/GenBank/DDBJ whole genome shotgun (WGS) entry which is preliminary data.</text>
</comment>
<protein>
    <submittedName>
        <fullName evidence="2">Uncharacterized protein</fullName>
    </submittedName>
</protein>
<evidence type="ECO:0000313" key="2">
    <source>
        <dbReference type="EMBL" id="HJB13466.1"/>
    </source>
</evidence>
<dbReference type="EMBL" id="DWZJ01000059">
    <property type="protein sequence ID" value="HJB13466.1"/>
    <property type="molecule type" value="Genomic_DNA"/>
</dbReference>
<dbReference type="AlphaFoldDB" id="A0A9D2LJ25"/>
<feature type="chain" id="PRO_5039065995" evidence="1">
    <location>
        <begin position="23"/>
        <end position="442"/>
    </location>
</feature>
<sequence>MSHRRGPALLCLLLATVLTVFAAPHLASAGPPAEPAPPQSLNDENIYYEETPAVQIIPLTDLEPVDTLAATNPFWIEGGTLDPVDPAEMETILAECTLEDNTIVRLYATAEGLIDGAFSRPDQGWIRFVRCYNGEGNPSAFVANPTLTPFDGVMGKSGFLLRSSTALDYYSHDYYWFDEDGTLRMLHAWFDPVALDLDGDGTTELVWEIAEWTTSLSFYCQEADGTVYEVQTGVYIGGFLEAVEAEGPGPVRLIFRRYDSEAGLWQYHALTLRDGALEVERDIAYVPATLEDAISLPDPTAGWTALPHVSITAPDGWTMDGAGAAAYFDLHSQLWDSPFPSPNGTVIVPTDAPLDEETAYTVTFSDPETGDSFSWSLDAEGVCRFDGIEGNCRLVSTSAGSLPAYCYDVLAIYCDASRTARNYDEQGRWLGWDLVEDWTPIQ</sequence>
<accession>A0A9D2LJ25</accession>
<name>A0A9D2LJ25_9FIRM</name>